<keyword evidence="3" id="KW-1185">Reference proteome</keyword>
<keyword evidence="1" id="KW-0812">Transmembrane</keyword>
<proteinExistence type="predicted"/>
<dbReference type="Proteomes" id="UP000275408">
    <property type="component" value="Unassembled WGS sequence"/>
</dbReference>
<reference evidence="2 3" key="1">
    <citation type="journal article" date="2018" name="Sci. Rep.">
        <title>Comparative analysis of the Pocillopora damicornis genome highlights role of immune system in coral evolution.</title>
        <authorList>
            <person name="Cunning R."/>
            <person name="Bay R.A."/>
            <person name="Gillette P."/>
            <person name="Baker A.C."/>
            <person name="Traylor-Knowles N."/>
        </authorList>
    </citation>
    <scope>NUCLEOTIDE SEQUENCE [LARGE SCALE GENOMIC DNA]</scope>
    <source>
        <strain evidence="2">RSMAS</strain>
        <tissue evidence="2">Whole animal</tissue>
    </source>
</reference>
<keyword evidence="1" id="KW-0472">Membrane</keyword>
<organism evidence="2 3">
    <name type="scientific">Pocillopora damicornis</name>
    <name type="common">Cauliflower coral</name>
    <name type="synonym">Millepora damicornis</name>
    <dbReference type="NCBI Taxonomy" id="46731"/>
    <lineage>
        <taxon>Eukaryota</taxon>
        <taxon>Metazoa</taxon>
        <taxon>Cnidaria</taxon>
        <taxon>Anthozoa</taxon>
        <taxon>Hexacorallia</taxon>
        <taxon>Scleractinia</taxon>
        <taxon>Astrocoeniina</taxon>
        <taxon>Pocilloporidae</taxon>
        <taxon>Pocillopora</taxon>
    </lineage>
</organism>
<protein>
    <submittedName>
        <fullName evidence="2">Uncharacterized protein</fullName>
    </submittedName>
</protein>
<dbReference type="EMBL" id="RCHS01001332">
    <property type="protein sequence ID" value="RMX54050.1"/>
    <property type="molecule type" value="Genomic_DNA"/>
</dbReference>
<evidence type="ECO:0000313" key="2">
    <source>
        <dbReference type="EMBL" id="RMX54050.1"/>
    </source>
</evidence>
<evidence type="ECO:0000313" key="3">
    <source>
        <dbReference type="Proteomes" id="UP000275408"/>
    </source>
</evidence>
<gene>
    <name evidence="2" type="ORF">pdam_00013152</name>
</gene>
<sequence>MRHSVVSSNREVQVLILGHELTTAFMSSFMSQNQTSFSFSGVFSTASVPQTEFEHEGSKIDHSFHDIPSTDSSWSSNTLKAKSQTKLEEINPSMASLSLTMTPFGVLLPVCLLAVFLSCVVCVYHWHGVRERRLDLEDERKRRSRIVSDFDAGCGLRTFKPADKKVRMYPWKSTRIQDLPDINNNDGFEIPYYLGASSKAGCYHVHGRRRPAMGHISEPYERPALKRNLIHNNTTVSTRELSETDFSLKLPSSWSADTQTNSCVVASIKNEKTGLDDDCYVTGIREEVIRLTHVDLEGQVVVQTVNGSLLEYWV</sequence>
<feature type="transmembrane region" description="Helical" evidence="1">
    <location>
        <begin position="104"/>
        <end position="126"/>
    </location>
</feature>
<evidence type="ECO:0000256" key="1">
    <source>
        <dbReference type="SAM" id="Phobius"/>
    </source>
</evidence>
<dbReference type="OrthoDB" id="5968092at2759"/>
<accession>A0A3M6UK61</accession>
<dbReference type="AlphaFoldDB" id="A0A3M6UK61"/>
<comment type="caution">
    <text evidence="2">The sequence shown here is derived from an EMBL/GenBank/DDBJ whole genome shotgun (WGS) entry which is preliminary data.</text>
</comment>
<name>A0A3M6UK61_POCDA</name>
<keyword evidence="1" id="KW-1133">Transmembrane helix</keyword>